<accession>A0AAW1IBA8</accession>
<keyword evidence="2" id="KW-1185">Reference proteome</keyword>
<gene>
    <name evidence="1" type="ORF">QE152_g37189</name>
</gene>
<dbReference type="Proteomes" id="UP001458880">
    <property type="component" value="Unassembled WGS sequence"/>
</dbReference>
<reference evidence="1 2" key="1">
    <citation type="journal article" date="2024" name="BMC Genomics">
        <title>De novo assembly and annotation of Popillia japonica's genome with initial clues to its potential as an invasive pest.</title>
        <authorList>
            <person name="Cucini C."/>
            <person name="Boschi S."/>
            <person name="Funari R."/>
            <person name="Cardaioli E."/>
            <person name="Iannotti N."/>
            <person name="Marturano G."/>
            <person name="Paoli F."/>
            <person name="Bruttini M."/>
            <person name="Carapelli A."/>
            <person name="Frati F."/>
            <person name="Nardi F."/>
        </authorList>
    </citation>
    <scope>NUCLEOTIDE SEQUENCE [LARGE SCALE GENOMIC DNA]</scope>
    <source>
        <strain evidence="1">DMR45628</strain>
    </source>
</reference>
<comment type="caution">
    <text evidence="1">The sequence shown here is derived from an EMBL/GenBank/DDBJ whole genome shotgun (WGS) entry which is preliminary data.</text>
</comment>
<sequence>MAAVHCISSIIRKLQDSNYKKFFAQNRIVTEEFALMNCTEIIWISFQENGTSKSISTEDPPETIEYGDARRIVPRMEMQGESFQDYIGLDDKVLVSDTPTDVEVLDSVTSVTESLASSSSQH</sequence>
<evidence type="ECO:0000313" key="1">
    <source>
        <dbReference type="EMBL" id="KAK9686430.1"/>
    </source>
</evidence>
<evidence type="ECO:0000313" key="2">
    <source>
        <dbReference type="Proteomes" id="UP001458880"/>
    </source>
</evidence>
<dbReference type="EMBL" id="JASPKY010000706">
    <property type="protein sequence ID" value="KAK9686430.1"/>
    <property type="molecule type" value="Genomic_DNA"/>
</dbReference>
<name>A0AAW1IBA8_POPJA</name>
<proteinExistence type="predicted"/>
<dbReference type="AlphaFoldDB" id="A0AAW1IBA8"/>
<protein>
    <submittedName>
        <fullName evidence="1">Uncharacterized protein</fullName>
    </submittedName>
</protein>
<organism evidence="1 2">
    <name type="scientific">Popillia japonica</name>
    <name type="common">Japanese beetle</name>
    <dbReference type="NCBI Taxonomy" id="7064"/>
    <lineage>
        <taxon>Eukaryota</taxon>
        <taxon>Metazoa</taxon>
        <taxon>Ecdysozoa</taxon>
        <taxon>Arthropoda</taxon>
        <taxon>Hexapoda</taxon>
        <taxon>Insecta</taxon>
        <taxon>Pterygota</taxon>
        <taxon>Neoptera</taxon>
        <taxon>Endopterygota</taxon>
        <taxon>Coleoptera</taxon>
        <taxon>Polyphaga</taxon>
        <taxon>Scarabaeiformia</taxon>
        <taxon>Scarabaeidae</taxon>
        <taxon>Rutelinae</taxon>
        <taxon>Popillia</taxon>
    </lineage>
</organism>